<dbReference type="Proteomes" id="UP001363151">
    <property type="component" value="Unassembled WGS sequence"/>
</dbReference>
<comment type="caution">
    <text evidence="5">The sequence shown here is derived from an EMBL/GenBank/DDBJ whole genome shotgun (WGS) entry which is preliminary data.</text>
</comment>
<evidence type="ECO:0000256" key="4">
    <source>
        <dbReference type="ARBA" id="ARBA00022833"/>
    </source>
</evidence>
<keyword evidence="3" id="KW-0479">Metal-binding</keyword>
<dbReference type="PANTHER" id="PTHR37418">
    <property type="entry name" value="3-KETO-5-AMINOHEXANOATE CLEAVAGE ENZYME-RELATED"/>
    <property type="match status" value="1"/>
</dbReference>
<reference evidence="5 6" key="1">
    <citation type="submission" date="2024-03" db="EMBL/GenBank/DDBJ databases">
        <title>Aureococcus anophagefferens CCMP1851 and Kratosvirus quantuckense: Draft genome of a second virus-susceptible host strain in the model system.</title>
        <authorList>
            <person name="Chase E."/>
            <person name="Truchon A.R."/>
            <person name="Schepens W."/>
            <person name="Wilhelm S.W."/>
        </authorList>
    </citation>
    <scope>NUCLEOTIDE SEQUENCE [LARGE SCALE GENOMIC DNA]</scope>
    <source>
        <strain evidence="5 6">CCMP1851</strain>
    </source>
</reference>
<dbReference type="EMBL" id="JBBJCI010000291">
    <property type="protein sequence ID" value="KAK7235660.1"/>
    <property type="molecule type" value="Genomic_DNA"/>
</dbReference>
<dbReference type="Pfam" id="PF05853">
    <property type="entry name" value="BKACE"/>
    <property type="match status" value="1"/>
</dbReference>
<protein>
    <submittedName>
        <fullName evidence="5">Beta-keto acid cleavage enzyme</fullName>
    </submittedName>
</protein>
<organism evidence="5 6">
    <name type="scientific">Aureococcus anophagefferens</name>
    <name type="common">Harmful bloom alga</name>
    <dbReference type="NCBI Taxonomy" id="44056"/>
    <lineage>
        <taxon>Eukaryota</taxon>
        <taxon>Sar</taxon>
        <taxon>Stramenopiles</taxon>
        <taxon>Ochrophyta</taxon>
        <taxon>Pelagophyceae</taxon>
        <taxon>Pelagomonadales</taxon>
        <taxon>Pelagomonadaceae</taxon>
        <taxon>Aureococcus</taxon>
    </lineage>
</organism>
<accession>A0ABR1FQA1</accession>
<dbReference type="InterPro" id="IPR013785">
    <property type="entry name" value="Aldolase_TIM"/>
</dbReference>
<evidence type="ECO:0000256" key="2">
    <source>
        <dbReference type="ARBA" id="ARBA00022679"/>
    </source>
</evidence>
<dbReference type="PANTHER" id="PTHR37418:SF2">
    <property type="entry name" value="3-KETO-5-AMINOHEXANOATE CLEAVAGE ENZYME"/>
    <property type="match status" value="1"/>
</dbReference>
<gene>
    <name evidence="5" type="ORF">SO694_0006619</name>
</gene>
<keyword evidence="4" id="KW-0862">Zinc</keyword>
<keyword evidence="2" id="KW-0808">Transferase</keyword>
<dbReference type="InterPro" id="IPR008567">
    <property type="entry name" value="BKACE"/>
</dbReference>
<name>A0ABR1FQA1_AURAN</name>
<dbReference type="Gene3D" id="3.20.20.70">
    <property type="entry name" value="Aldolase class I"/>
    <property type="match status" value="1"/>
</dbReference>
<keyword evidence="6" id="KW-1185">Reference proteome</keyword>
<proteinExistence type="predicted"/>
<sequence>MNRGPVIVTCAVTGSGDTASMHPGLPKSPKEIADACIEAGEAGAAIAHLHVREPESGDCSRNLDYYREVVARVRESSSDVILNVTCGMGGDCFYEIAEDPEDGTLTSVGKSTDLVGVDQRLAHIEELKPEICSLDCGSLNFGTGAYVSTLPMLREMAARITAAGVKPELECFEIGHVALATRLHEEGLLDDPPFYQFALGIPWGATADAASVQAMVPLVAPGANWAAFGISRNQMPMVAQSLLLGGHVRVGLEDNLYLEKGVLATNGELVTKALRLMGDMGAAPATTAEARAILGLRGTQ</sequence>
<comment type="cofactor">
    <cofactor evidence="1">
        <name>Zn(2+)</name>
        <dbReference type="ChEBI" id="CHEBI:29105"/>
    </cofactor>
</comment>
<evidence type="ECO:0000313" key="5">
    <source>
        <dbReference type="EMBL" id="KAK7235660.1"/>
    </source>
</evidence>
<evidence type="ECO:0000313" key="6">
    <source>
        <dbReference type="Proteomes" id="UP001363151"/>
    </source>
</evidence>
<evidence type="ECO:0000256" key="3">
    <source>
        <dbReference type="ARBA" id="ARBA00022723"/>
    </source>
</evidence>
<evidence type="ECO:0000256" key="1">
    <source>
        <dbReference type="ARBA" id="ARBA00001947"/>
    </source>
</evidence>